<protein>
    <submittedName>
        <fullName evidence="4">OB-fold nucleic acid binding domain protein</fullName>
    </submittedName>
</protein>
<feature type="compositionally biased region" description="Basic and acidic residues" evidence="1">
    <location>
        <begin position="563"/>
        <end position="575"/>
    </location>
</feature>
<evidence type="ECO:0000313" key="4">
    <source>
        <dbReference type="EMBL" id="TWT77643.1"/>
    </source>
</evidence>
<dbReference type="Proteomes" id="UP000318478">
    <property type="component" value="Unassembled WGS sequence"/>
</dbReference>
<feature type="region of interest" description="Disordered" evidence="1">
    <location>
        <begin position="171"/>
        <end position="199"/>
    </location>
</feature>
<dbReference type="EMBL" id="SJPO01000003">
    <property type="protein sequence ID" value="TWT77643.1"/>
    <property type="molecule type" value="Genomic_DNA"/>
</dbReference>
<feature type="signal peptide" evidence="2">
    <location>
        <begin position="1"/>
        <end position="27"/>
    </location>
</feature>
<dbReference type="Pfam" id="PF26390">
    <property type="entry name" value="MamS_MamX"/>
    <property type="match status" value="1"/>
</dbReference>
<dbReference type="RefSeq" id="WP_146585336.1">
    <property type="nucleotide sequence ID" value="NZ_SJPO01000003.1"/>
</dbReference>
<evidence type="ECO:0000313" key="5">
    <source>
        <dbReference type="Proteomes" id="UP000318478"/>
    </source>
</evidence>
<feature type="compositionally biased region" description="Low complexity" evidence="1">
    <location>
        <begin position="177"/>
        <end position="192"/>
    </location>
</feature>
<feature type="region of interest" description="Disordered" evidence="1">
    <location>
        <begin position="69"/>
        <end position="99"/>
    </location>
</feature>
<dbReference type="InterPro" id="IPR058837">
    <property type="entry name" value="MamS_MamX_dom"/>
</dbReference>
<feature type="region of interest" description="Disordered" evidence="1">
    <location>
        <begin position="366"/>
        <end position="403"/>
    </location>
</feature>
<feature type="region of interest" description="Disordered" evidence="1">
    <location>
        <begin position="561"/>
        <end position="583"/>
    </location>
</feature>
<accession>A0A5C5YS36</accession>
<evidence type="ECO:0000256" key="2">
    <source>
        <dbReference type="SAM" id="SignalP"/>
    </source>
</evidence>
<keyword evidence="5" id="KW-1185">Reference proteome</keyword>
<organism evidence="4 5">
    <name type="scientific">Posidoniimonas polymericola</name>
    <dbReference type="NCBI Taxonomy" id="2528002"/>
    <lineage>
        <taxon>Bacteria</taxon>
        <taxon>Pseudomonadati</taxon>
        <taxon>Planctomycetota</taxon>
        <taxon>Planctomycetia</taxon>
        <taxon>Pirellulales</taxon>
        <taxon>Lacipirellulaceae</taxon>
        <taxon>Posidoniimonas</taxon>
    </lineage>
</organism>
<evidence type="ECO:0000256" key="1">
    <source>
        <dbReference type="SAM" id="MobiDB-lite"/>
    </source>
</evidence>
<evidence type="ECO:0000259" key="3">
    <source>
        <dbReference type="Pfam" id="PF26390"/>
    </source>
</evidence>
<feature type="domain" description="Magnetosome protein MamS/MamX" evidence="3">
    <location>
        <begin position="282"/>
        <end position="358"/>
    </location>
</feature>
<comment type="caution">
    <text evidence="4">The sequence shown here is derived from an EMBL/GenBank/DDBJ whole genome shotgun (WGS) entry which is preliminary data.</text>
</comment>
<dbReference type="AlphaFoldDB" id="A0A5C5YS36"/>
<feature type="compositionally biased region" description="Low complexity" evidence="1">
    <location>
        <begin position="80"/>
        <end position="91"/>
    </location>
</feature>
<feature type="compositionally biased region" description="Polar residues" evidence="1">
    <location>
        <begin position="372"/>
        <end position="393"/>
    </location>
</feature>
<proteinExistence type="predicted"/>
<reference evidence="4 5" key="1">
    <citation type="submission" date="2019-02" db="EMBL/GenBank/DDBJ databases">
        <title>Deep-cultivation of Planctomycetes and their phenomic and genomic characterization uncovers novel biology.</title>
        <authorList>
            <person name="Wiegand S."/>
            <person name="Jogler M."/>
            <person name="Boedeker C."/>
            <person name="Pinto D."/>
            <person name="Vollmers J."/>
            <person name="Rivas-Marin E."/>
            <person name="Kohn T."/>
            <person name="Peeters S.H."/>
            <person name="Heuer A."/>
            <person name="Rast P."/>
            <person name="Oberbeckmann S."/>
            <person name="Bunk B."/>
            <person name="Jeske O."/>
            <person name="Meyerdierks A."/>
            <person name="Storesund J.E."/>
            <person name="Kallscheuer N."/>
            <person name="Luecker S."/>
            <person name="Lage O.M."/>
            <person name="Pohl T."/>
            <person name="Merkel B.J."/>
            <person name="Hornburger P."/>
            <person name="Mueller R.-W."/>
            <person name="Bruemmer F."/>
            <person name="Labrenz M."/>
            <person name="Spormann A.M."/>
            <person name="Op Den Camp H."/>
            <person name="Overmann J."/>
            <person name="Amann R."/>
            <person name="Jetten M.S.M."/>
            <person name="Mascher T."/>
            <person name="Medema M.H."/>
            <person name="Devos D.P."/>
            <person name="Kaster A.-K."/>
            <person name="Ovreas L."/>
            <person name="Rohde M."/>
            <person name="Galperin M.Y."/>
            <person name="Jogler C."/>
        </authorList>
    </citation>
    <scope>NUCLEOTIDE SEQUENCE [LARGE SCALE GENOMIC DNA]</scope>
    <source>
        <strain evidence="4 5">Pla123a</strain>
    </source>
</reference>
<sequence precursor="true">MKITLWRSIAVASMGFAPLAVPANANAASDARSNTTNARESWIEQSPYYEQEAWYDVTEWFDGDDYTRTEEAWNDDSEGDGYSYDYRGSESNADSNSYGYDNRNGGDNWFYDYYDGQYFTYDDLSNDRIYRSAAVYSDYDNDGYFDAVLTAYDSNGDGLYESGDYYTLNSTADQKQGKQSKQGQQPQQSRQQELTGTVKNVKRASVRDTKHLVAMVKTDSGKQFACDLGPAKDMKNVDLAQGDKLTVAGPALKVGDKRVVMADWVKLQDSDQKTKVDRSEATLQGKVVDTKKASIRGQKHLLVKLKTDAGKKCLCDLGPADELDANFEQGDQLKVTGVPAKANGRKLVLAESVTIDGDKTRIHRAERLRGHSGNQSANSERHTSGQQALTSVQGEVRSTRQLSVRGNERNVAVIDANDGRQMLIDLGSADASQVSLQQGDRIQAKGIVTKAKNGKPVLLARTVMHDGQTTRIDNRQQRSSLTSASEISGKVQQLKTVTVNDSERQLARIKTDDGRTATVDFGSPDQDAGNISQGDTITAEGVSVKVADKTILVAFEVSPENGDSFKVDRGFDSQSDRSPASRR</sequence>
<name>A0A5C5YS36_9BACT</name>
<dbReference type="OrthoDB" id="239433at2"/>
<feature type="chain" id="PRO_5022919414" evidence="2">
    <location>
        <begin position="28"/>
        <end position="583"/>
    </location>
</feature>
<keyword evidence="2" id="KW-0732">Signal</keyword>
<gene>
    <name evidence="4" type="ORF">Pla123a_14390</name>
</gene>